<feature type="compositionally biased region" description="Low complexity" evidence="1">
    <location>
        <begin position="194"/>
        <end position="207"/>
    </location>
</feature>
<evidence type="ECO:0000256" key="1">
    <source>
        <dbReference type="SAM" id="MobiDB-lite"/>
    </source>
</evidence>
<evidence type="ECO:0000313" key="3">
    <source>
        <dbReference type="Proteomes" id="UP000298663"/>
    </source>
</evidence>
<feature type="compositionally biased region" description="Basic and acidic residues" evidence="1">
    <location>
        <begin position="47"/>
        <end position="63"/>
    </location>
</feature>
<feature type="compositionally biased region" description="Low complexity" evidence="1">
    <location>
        <begin position="37"/>
        <end position="46"/>
    </location>
</feature>
<organism evidence="2 3">
    <name type="scientific">Steinernema carpocapsae</name>
    <name type="common">Entomopathogenic nematode</name>
    <dbReference type="NCBI Taxonomy" id="34508"/>
    <lineage>
        <taxon>Eukaryota</taxon>
        <taxon>Metazoa</taxon>
        <taxon>Ecdysozoa</taxon>
        <taxon>Nematoda</taxon>
        <taxon>Chromadorea</taxon>
        <taxon>Rhabditida</taxon>
        <taxon>Tylenchina</taxon>
        <taxon>Panagrolaimomorpha</taxon>
        <taxon>Strongyloidoidea</taxon>
        <taxon>Steinernematidae</taxon>
        <taxon>Steinernema</taxon>
    </lineage>
</organism>
<name>A0A4U5NYP8_STECR</name>
<feature type="region of interest" description="Disordered" evidence="1">
    <location>
        <begin position="91"/>
        <end position="119"/>
    </location>
</feature>
<feature type="compositionally biased region" description="Basic and acidic residues" evidence="1">
    <location>
        <begin position="212"/>
        <end position="221"/>
    </location>
</feature>
<feature type="compositionally biased region" description="Basic and acidic residues" evidence="1">
    <location>
        <begin position="1"/>
        <end position="11"/>
    </location>
</feature>
<proteinExistence type="predicted"/>
<feature type="compositionally biased region" description="Basic and acidic residues" evidence="1">
    <location>
        <begin position="19"/>
        <end position="36"/>
    </location>
</feature>
<feature type="compositionally biased region" description="Polar residues" evidence="1">
    <location>
        <begin position="91"/>
        <end position="106"/>
    </location>
</feature>
<reference evidence="2 3" key="1">
    <citation type="journal article" date="2015" name="Genome Biol.">
        <title>Comparative genomics of Steinernema reveals deeply conserved gene regulatory networks.</title>
        <authorList>
            <person name="Dillman A.R."/>
            <person name="Macchietto M."/>
            <person name="Porter C.F."/>
            <person name="Rogers A."/>
            <person name="Williams B."/>
            <person name="Antoshechkin I."/>
            <person name="Lee M.M."/>
            <person name="Goodwin Z."/>
            <person name="Lu X."/>
            <person name="Lewis E.E."/>
            <person name="Goodrich-Blair H."/>
            <person name="Stock S.P."/>
            <person name="Adams B.J."/>
            <person name="Sternberg P.W."/>
            <person name="Mortazavi A."/>
        </authorList>
    </citation>
    <scope>NUCLEOTIDE SEQUENCE [LARGE SCALE GENOMIC DNA]</scope>
    <source>
        <strain evidence="2 3">ALL</strain>
    </source>
</reference>
<protein>
    <submittedName>
        <fullName evidence="2">Uncharacterized protein</fullName>
    </submittedName>
</protein>
<comment type="caution">
    <text evidence="2">The sequence shown here is derived from an EMBL/GenBank/DDBJ whole genome shotgun (WGS) entry which is preliminary data.</text>
</comment>
<keyword evidence="3" id="KW-1185">Reference proteome</keyword>
<dbReference type="AlphaFoldDB" id="A0A4U5NYP8"/>
<dbReference type="EMBL" id="AZBU02000003">
    <property type="protein sequence ID" value="TKR88789.1"/>
    <property type="molecule type" value="Genomic_DNA"/>
</dbReference>
<dbReference type="Proteomes" id="UP000298663">
    <property type="component" value="Unassembled WGS sequence"/>
</dbReference>
<reference evidence="2 3" key="2">
    <citation type="journal article" date="2019" name="G3 (Bethesda)">
        <title>Hybrid Assembly of the Genome of the Entomopathogenic Nematode Steinernema carpocapsae Identifies the X-Chromosome.</title>
        <authorList>
            <person name="Serra L."/>
            <person name="Macchietto M."/>
            <person name="Macias-Munoz A."/>
            <person name="McGill C.J."/>
            <person name="Rodriguez I.M."/>
            <person name="Rodriguez B."/>
            <person name="Murad R."/>
            <person name="Mortazavi A."/>
        </authorList>
    </citation>
    <scope>NUCLEOTIDE SEQUENCE [LARGE SCALE GENOMIC DNA]</scope>
    <source>
        <strain evidence="2 3">ALL</strain>
    </source>
</reference>
<feature type="region of interest" description="Disordered" evidence="1">
    <location>
        <begin position="1"/>
        <end position="63"/>
    </location>
</feature>
<feature type="region of interest" description="Disordered" evidence="1">
    <location>
        <begin position="194"/>
        <end position="228"/>
    </location>
</feature>
<sequence length="228" mass="23999">MENTTKADEKNVAGAAKKAAAEAAEKNATETAKKVAAEAAGRTAAEAAREQMRKSEEATEKFRPAPVLTPLTVNGRRVFVLRQGQLQALQREVSQQRGMTESLQPQQGGGSPLHFPSPTSVGICPSPASVGINGGSASAGGNFGDGHASAGFSEMNGRAESARIMEEEVTVGSGVLPVESPSSAGMRETFAMASISGSQRSSRSAQLRSKRQRETPEEATERKRRRIC</sequence>
<accession>A0A4U5NYP8</accession>
<gene>
    <name evidence="2" type="ORF">L596_012977</name>
</gene>
<evidence type="ECO:0000313" key="2">
    <source>
        <dbReference type="EMBL" id="TKR88789.1"/>
    </source>
</evidence>